<dbReference type="EMBL" id="JAQYXL010000001">
    <property type="protein sequence ID" value="MEN3230539.1"/>
    <property type="molecule type" value="Genomic_DNA"/>
</dbReference>
<dbReference type="Proteomes" id="UP001404845">
    <property type="component" value="Unassembled WGS sequence"/>
</dbReference>
<proteinExistence type="predicted"/>
<name>A0ABU9ZGI1_9HYPH</name>
<evidence type="ECO:0000313" key="1">
    <source>
        <dbReference type="EMBL" id="MEN3230539.1"/>
    </source>
</evidence>
<dbReference type="RefSeq" id="WP_200672147.1">
    <property type="nucleotide sequence ID" value="NZ_JACWCW010000109.1"/>
</dbReference>
<comment type="caution">
    <text evidence="1">The sequence shown here is derived from an EMBL/GenBank/DDBJ whole genome shotgun (WGS) entry which is preliminary data.</text>
</comment>
<protein>
    <submittedName>
        <fullName evidence="1">Uncharacterized protein</fullName>
    </submittedName>
</protein>
<reference evidence="1 2" key="1">
    <citation type="journal article" date="2023" name="PLoS ONE">
        <title>Complete genome assembly of Hawai'i environmental nontuberculous mycobacteria reveals unexpected co-isolation with methylobacteria.</title>
        <authorList>
            <person name="Hendrix J."/>
            <person name="Epperson L.E."/>
            <person name="Tong E.I."/>
            <person name="Chan Y.L."/>
            <person name="Hasan N.A."/>
            <person name="Dawrs S.N."/>
            <person name="Norton G.J."/>
            <person name="Virdi R."/>
            <person name="Crooks J.L."/>
            <person name="Chan E.D."/>
            <person name="Honda J.R."/>
            <person name="Strong M."/>
        </authorList>
    </citation>
    <scope>NUCLEOTIDE SEQUENCE [LARGE SCALE GENOMIC DNA]</scope>
    <source>
        <strain evidence="1 2">NJH_HI01</strain>
    </source>
</reference>
<evidence type="ECO:0000313" key="2">
    <source>
        <dbReference type="Proteomes" id="UP001404845"/>
    </source>
</evidence>
<accession>A0ABU9ZGI1</accession>
<organism evidence="1 2">
    <name type="scientific">Methylorubrum rhodesianum</name>
    <dbReference type="NCBI Taxonomy" id="29427"/>
    <lineage>
        <taxon>Bacteria</taxon>
        <taxon>Pseudomonadati</taxon>
        <taxon>Pseudomonadota</taxon>
        <taxon>Alphaproteobacteria</taxon>
        <taxon>Hyphomicrobiales</taxon>
        <taxon>Methylobacteriaceae</taxon>
        <taxon>Methylorubrum</taxon>
    </lineage>
</organism>
<gene>
    <name evidence="1" type="ORF">PUR21_23440</name>
</gene>
<keyword evidence="2" id="KW-1185">Reference proteome</keyword>
<sequence length="96" mass="10702">MDPDIDRRPAASARSADLRYSHPREASVLACLPFVAAGKDEAFIRTFGDLVDRIVLDLCGGDRSSWLCIELYMRHRPPGHARAIERDFDAPGFGFP</sequence>